<feature type="compositionally biased region" description="Gly residues" evidence="1">
    <location>
        <begin position="431"/>
        <end position="443"/>
    </location>
</feature>
<feature type="region of interest" description="Disordered" evidence="1">
    <location>
        <begin position="569"/>
        <end position="611"/>
    </location>
</feature>
<feature type="region of interest" description="Disordered" evidence="1">
    <location>
        <begin position="418"/>
        <end position="453"/>
    </location>
</feature>
<feature type="region of interest" description="Disordered" evidence="1">
    <location>
        <begin position="80"/>
        <end position="102"/>
    </location>
</feature>
<evidence type="ECO:0000256" key="1">
    <source>
        <dbReference type="SAM" id="MobiDB-lite"/>
    </source>
</evidence>
<comment type="caution">
    <text evidence="3">The sequence shown here is derived from an EMBL/GenBank/DDBJ whole genome shotgun (WGS) entry which is preliminary data.</text>
</comment>
<keyword evidence="2" id="KW-0812">Transmembrane</keyword>
<keyword evidence="2" id="KW-0472">Membrane</keyword>
<feature type="region of interest" description="Disordered" evidence="1">
    <location>
        <begin position="328"/>
        <end position="382"/>
    </location>
</feature>
<sequence>MRLDLEEQLPDNITIRTGTEAAPSAPSQRVSIQHLGQRIQYTLFQPRIHNSPPRAMTEPVSGSSLLQARDVHSSHHNYHNHVRSHHTHERLHQRRDDSSGSETIVQVVQTVSVVQLVDASGATVGTTTQTSEPSTTQIAVEATFGIESNPDVTTSITDDVSDVVSSVSPASATSIDTSAPSTDTSSTSIDYSASPIDTTSATSVDISATSSMTSSFPTVESFAQITSTPSSDSSTLFPTFTGVTNSTTGELHPSTFLTRVSQPDASPTVAPTTSLFSNGTVSVSSSTVNLTTSTLPHSSGTILYNDTYTTTLGVSSSYSSTFASLTGTATSTGTEDGGSVTGLGFGGGGSGGTATGDSSSPSSTSTDGSGSGSSSSSSSTSAGTVAGSVLGAVAGVGLILIAALMLLRYKKRQRGLRLSDGNALPGTRGLVLGGGGGGGGDGGPSADPRGMGEMSQRRSIPFAVPAALANLTGYKRNSQRTITSSEGTERGFQKVSGRKLPSVLQHGGDGYSDPTTNPRDTMMTDGSYYRDSVAMFAGPNMPRLAVGSPMRPESGIPVFHAGPARTPVTESGYFASGSLEPPPRDPLGRSHPSMDGSNRSHGSASRFTEEI</sequence>
<feature type="compositionally biased region" description="Polar residues" evidence="1">
    <location>
        <begin position="595"/>
        <end position="611"/>
    </location>
</feature>
<name>A0ABR2X8L3_9PEZI</name>
<dbReference type="Proteomes" id="UP001465668">
    <property type="component" value="Unassembled WGS sequence"/>
</dbReference>
<accession>A0ABR2X8L3</accession>
<reference evidence="3 4" key="1">
    <citation type="submission" date="2024-02" db="EMBL/GenBank/DDBJ databases">
        <title>First draft genome assembly of two strains of Seiridium cardinale.</title>
        <authorList>
            <person name="Emiliani G."/>
            <person name="Scali E."/>
        </authorList>
    </citation>
    <scope>NUCLEOTIDE SEQUENCE [LARGE SCALE GENOMIC DNA]</scope>
    <source>
        <strain evidence="3 4">BM-138-000479</strain>
    </source>
</reference>
<feature type="compositionally biased region" description="Gly residues" evidence="1">
    <location>
        <begin position="335"/>
        <end position="354"/>
    </location>
</feature>
<feature type="compositionally biased region" description="Basic residues" evidence="1">
    <location>
        <begin position="80"/>
        <end position="93"/>
    </location>
</feature>
<feature type="compositionally biased region" description="Polar residues" evidence="1">
    <location>
        <begin position="477"/>
        <end position="486"/>
    </location>
</feature>
<feature type="region of interest" description="Disordered" evidence="1">
    <location>
        <begin position="169"/>
        <end position="190"/>
    </location>
</feature>
<organism evidence="3 4">
    <name type="scientific">Seiridium cardinale</name>
    <dbReference type="NCBI Taxonomy" id="138064"/>
    <lineage>
        <taxon>Eukaryota</taxon>
        <taxon>Fungi</taxon>
        <taxon>Dikarya</taxon>
        <taxon>Ascomycota</taxon>
        <taxon>Pezizomycotina</taxon>
        <taxon>Sordariomycetes</taxon>
        <taxon>Xylariomycetidae</taxon>
        <taxon>Amphisphaeriales</taxon>
        <taxon>Sporocadaceae</taxon>
        <taxon>Seiridium</taxon>
    </lineage>
</organism>
<feature type="compositionally biased region" description="Low complexity" evidence="1">
    <location>
        <begin position="355"/>
        <end position="382"/>
    </location>
</feature>
<proteinExistence type="predicted"/>
<gene>
    <name evidence="3" type="ORF">SCAR479_13164</name>
</gene>
<feature type="region of interest" description="Disordered" evidence="1">
    <location>
        <begin position="477"/>
        <end position="525"/>
    </location>
</feature>
<evidence type="ECO:0000256" key="2">
    <source>
        <dbReference type="SAM" id="Phobius"/>
    </source>
</evidence>
<evidence type="ECO:0000313" key="3">
    <source>
        <dbReference type="EMBL" id="KAK9770133.1"/>
    </source>
</evidence>
<keyword evidence="2" id="KW-1133">Transmembrane helix</keyword>
<feature type="transmembrane region" description="Helical" evidence="2">
    <location>
        <begin position="385"/>
        <end position="407"/>
    </location>
</feature>
<protein>
    <submittedName>
        <fullName evidence="3">Uncharacterized protein</fullName>
    </submittedName>
</protein>
<dbReference type="EMBL" id="JARVKM010000100">
    <property type="protein sequence ID" value="KAK9770133.1"/>
    <property type="molecule type" value="Genomic_DNA"/>
</dbReference>
<evidence type="ECO:0000313" key="4">
    <source>
        <dbReference type="Proteomes" id="UP001465668"/>
    </source>
</evidence>
<keyword evidence="4" id="KW-1185">Reference proteome</keyword>